<dbReference type="Proteomes" id="UP000762676">
    <property type="component" value="Unassembled WGS sequence"/>
</dbReference>
<protein>
    <submittedName>
        <fullName evidence="1">Uncharacterized protein</fullName>
    </submittedName>
</protein>
<proteinExistence type="predicted"/>
<evidence type="ECO:0000313" key="2">
    <source>
        <dbReference type="Proteomes" id="UP000762676"/>
    </source>
</evidence>
<name>A0AAV4GZF9_9GAST</name>
<reference evidence="1 2" key="1">
    <citation type="journal article" date="2021" name="Elife">
        <title>Chloroplast acquisition without the gene transfer in kleptoplastic sea slugs, Plakobranchus ocellatus.</title>
        <authorList>
            <person name="Maeda T."/>
            <person name="Takahashi S."/>
            <person name="Yoshida T."/>
            <person name="Shimamura S."/>
            <person name="Takaki Y."/>
            <person name="Nagai Y."/>
            <person name="Toyoda A."/>
            <person name="Suzuki Y."/>
            <person name="Arimoto A."/>
            <person name="Ishii H."/>
            <person name="Satoh N."/>
            <person name="Nishiyama T."/>
            <person name="Hasebe M."/>
            <person name="Maruyama T."/>
            <person name="Minagawa J."/>
            <person name="Obokata J."/>
            <person name="Shigenobu S."/>
        </authorList>
    </citation>
    <scope>NUCLEOTIDE SEQUENCE [LARGE SCALE GENOMIC DNA]</scope>
</reference>
<accession>A0AAV4GZF9</accession>
<gene>
    <name evidence="1" type="ORF">ElyMa_004324300</name>
</gene>
<dbReference type="EMBL" id="BMAT01008726">
    <property type="protein sequence ID" value="GFR91298.1"/>
    <property type="molecule type" value="Genomic_DNA"/>
</dbReference>
<comment type="caution">
    <text evidence="1">The sequence shown here is derived from an EMBL/GenBank/DDBJ whole genome shotgun (WGS) entry which is preliminary data.</text>
</comment>
<evidence type="ECO:0000313" key="1">
    <source>
        <dbReference type="EMBL" id="GFR91298.1"/>
    </source>
</evidence>
<dbReference type="AlphaFoldDB" id="A0AAV4GZF9"/>
<sequence length="152" mass="16639">MCDIVADFAPRTAWQPNGLLYQYCHRGLTSGEGNVIRHGVWKSGEGNVIRHGVWKSGGGNVIRHGVWTSGGGNVIRRGVWRSGTGNVIRRGVWKSGGVNVIRRGVWKSGGGNVIGEYDRLWPGGKTLAQRSVRAWFDPRPSQTKDFKIGISS</sequence>
<organism evidence="1 2">
    <name type="scientific">Elysia marginata</name>
    <dbReference type="NCBI Taxonomy" id="1093978"/>
    <lineage>
        <taxon>Eukaryota</taxon>
        <taxon>Metazoa</taxon>
        <taxon>Spiralia</taxon>
        <taxon>Lophotrochozoa</taxon>
        <taxon>Mollusca</taxon>
        <taxon>Gastropoda</taxon>
        <taxon>Heterobranchia</taxon>
        <taxon>Euthyneura</taxon>
        <taxon>Panpulmonata</taxon>
        <taxon>Sacoglossa</taxon>
        <taxon>Placobranchoidea</taxon>
        <taxon>Plakobranchidae</taxon>
        <taxon>Elysia</taxon>
    </lineage>
</organism>
<keyword evidence="2" id="KW-1185">Reference proteome</keyword>